<dbReference type="Pfam" id="PF04865">
    <property type="entry name" value="Baseplate_J"/>
    <property type="match status" value="1"/>
</dbReference>
<dbReference type="EMBL" id="JAAKDE010000001">
    <property type="protein sequence ID" value="MBA2132081.1"/>
    <property type="molecule type" value="Genomic_DNA"/>
</dbReference>
<accession>A0A8J6HQA3</accession>
<gene>
    <name evidence="3" type="ORF">G5B42_00710</name>
</gene>
<proteinExistence type="predicted"/>
<dbReference type="InterPro" id="IPR006949">
    <property type="entry name" value="Barrel_Baseplate_J-like"/>
</dbReference>
<evidence type="ECO:0000313" key="4">
    <source>
        <dbReference type="Proteomes" id="UP000657177"/>
    </source>
</evidence>
<feature type="domain" description="Baseplate protein J-like barrel" evidence="2">
    <location>
        <begin position="233"/>
        <end position="323"/>
    </location>
</feature>
<reference evidence="3" key="1">
    <citation type="submission" date="2020-06" db="EMBL/GenBank/DDBJ databases">
        <title>Novel chitinolytic bacterium.</title>
        <authorList>
            <person name="Ungkulpasvich U."/>
            <person name="Kosugi A."/>
            <person name="Uke A."/>
        </authorList>
    </citation>
    <scope>NUCLEOTIDE SEQUENCE</scope>
    <source>
        <strain evidence="3">UUS1-1</strain>
    </source>
</reference>
<keyword evidence="1" id="KW-1133">Transmembrane helix</keyword>
<dbReference type="AlphaFoldDB" id="A0A8J6HQA3"/>
<evidence type="ECO:0000259" key="2">
    <source>
        <dbReference type="Pfam" id="PF04865"/>
    </source>
</evidence>
<sequence>MRKTEVIPVERDETVHGLIRKMRESLSPRIIIYSPGRVPFLRNEINLRLLKYYSEEEEKELVLVVKDRTVKKIAARLGIEVKEKLEAEQEEKPETEQGDKLEVYQNHLPIDLEEMTAEAVPVREEEVPLATPPLRGGRLMLALGVAGFSLLAAAFILFRPRLNIIVHPATRDHTFRTVATAGVNFGEREVLQGNLPLAIREKQDELSVSLATTGRKRVGHVAARGTVLFINSGVNPIIVPKGTVVATKAGTKFVTTKPVVVPKKSTRYELGVPTGENYGQAEVEVEAVEKGTVGNVERQMITVIEGHLANTLHVINPQRFTSGEDRLVPVVQEEDLRRAEVEARRQVALRAESVVNELAEEGYLLLPELMTTEIGQFRAEQPVGTESSTLTVKVAYKIAAPLLSKTHLYKWLEHNMYQTLPAGFRPVTNEIACREVKAEGSSEAAKINVLAVAKIRGQIDRDKVMRAVAGKTLAQAKEALLAFPEVGLVEFSGRHEVETVPKQSYQVRLIVPSEK</sequence>
<feature type="transmembrane region" description="Helical" evidence="1">
    <location>
        <begin position="139"/>
        <end position="158"/>
    </location>
</feature>
<dbReference type="Proteomes" id="UP000657177">
    <property type="component" value="Unassembled WGS sequence"/>
</dbReference>
<protein>
    <submittedName>
        <fullName evidence="3">Baseplate J/gp47 family protein</fullName>
    </submittedName>
</protein>
<evidence type="ECO:0000256" key="1">
    <source>
        <dbReference type="SAM" id="Phobius"/>
    </source>
</evidence>
<keyword evidence="1" id="KW-0472">Membrane</keyword>
<name>A0A8J6HQA3_9FIRM</name>
<comment type="caution">
    <text evidence="3">The sequence shown here is derived from an EMBL/GenBank/DDBJ whole genome shotgun (WGS) entry which is preliminary data.</text>
</comment>
<keyword evidence="4" id="KW-1185">Reference proteome</keyword>
<keyword evidence="1" id="KW-0812">Transmembrane</keyword>
<evidence type="ECO:0000313" key="3">
    <source>
        <dbReference type="EMBL" id="MBA2132081.1"/>
    </source>
</evidence>
<organism evidence="3 4">
    <name type="scientific">Capillibacterium thermochitinicola</name>
    <dbReference type="NCBI Taxonomy" id="2699427"/>
    <lineage>
        <taxon>Bacteria</taxon>
        <taxon>Bacillati</taxon>
        <taxon>Bacillota</taxon>
        <taxon>Capillibacterium</taxon>
    </lineage>
</organism>
<dbReference type="RefSeq" id="WP_181338515.1">
    <property type="nucleotide sequence ID" value="NZ_JAAKDE010000001.1"/>
</dbReference>